<feature type="compositionally biased region" description="Basic and acidic residues" evidence="1">
    <location>
        <begin position="12"/>
        <end position="21"/>
    </location>
</feature>
<name>A0A5C6NEU9_9TELE</name>
<reference evidence="2 3" key="1">
    <citation type="submission" date="2019-04" db="EMBL/GenBank/DDBJ databases">
        <title>Chromosome genome assembly for Takifugu flavidus.</title>
        <authorList>
            <person name="Xiao S."/>
        </authorList>
    </citation>
    <scope>NUCLEOTIDE SEQUENCE [LARGE SCALE GENOMIC DNA]</scope>
    <source>
        <strain evidence="2">HTHZ2018</strain>
        <tissue evidence="2">Muscle</tissue>
    </source>
</reference>
<dbReference type="AlphaFoldDB" id="A0A5C6NEU9"/>
<comment type="caution">
    <text evidence="2">The sequence shown here is derived from an EMBL/GenBank/DDBJ whole genome shotgun (WGS) entry which is preliminary data.</text>
</comment>
<proteinExistence type="predicted"/>
<sequence length="101" mass="11134">MASDAKVKKKKEGGGLREREGGGSVLIGSWLLVRKKELLCWASRIQDKRVSQSGIRPRLPTSTHASFDLDHICTVHRLLVSRILLAAPGRAGADSILLRRH</sequence>
<dbReference type="Proteomes" id="UP000324091">
    <property type="component" value="Chromosome 22"/>
</dbReference>
<evidence type="ECO:0000313" key="2">
    <source>
        <dbReference type="EMBL" id="TWW65081.1"/>
    </source>
</evidence>
<evidence type="ECO:0000313" key="3">
    <source>
        <dbReference type="Proteomes" id="UP000324091"/>
    </source>
</evidence>
<gene>
    <name evidence="2" type="ORF">D4764_22G0007280</name>
</gene>
<keyword evidence="3" id="KW-1185">Reference proteome</keyword>
<feature type="region of interest" description="Disordered" evidence="1">
    <location>
        <begin position="1"/>
        <end position="22"/>
    </location>
</feature>
<organism evidence="2 3">
    <name type="scientific">Takifugu flavidus</name>
    <name type="common">sansaifugu</name>
    <dbReference type="NCBI Taxonomy" id="433684"/>
    <lineage>
        <taxon>Eukaryota</taxon>
        <taxon>Metazoa</taxon>
        <taxon>Chordata</taxon>
        <taxon>Craniata</taxon>
        <taxon>Vertebrata</taxon>
        <taxon>Euteleostomi</taxon>
        <taxon>Actinopterygii</taxon>
        <taxon>Neopterygii</taxon>
        <taxon>Teleostei</taxon>
        <taxon>Neoteleostei</taxon>
        <taxon>Acanthomorphata</taxon>
        <taxon>Eupercaria</taxon>
        <taxon>Tetraodontiformes</taxon>
        <taxon>Tetradontoidea</taxon>
        <taxon>Tetraodontidae</taxon>
        <taxon>Takifugu</taxon>
    </lineage>
</organism>
<accession>A0A5C6NEU9</accession>
<dbReference type="EMBL" id="RHFK02000015">
    <property type="protein sequence ID" value="TWW65081.1"/>
    <property type="molecule type" value="Genomic_DNA"/>
</dbReference>
<protein>
    <submittedName>
        <fullName evidence="2">Uncharacterized protein</fullName>
    </submittedName>
</protein>
<evidence type="ECO:0000256" key="1">
    <source>
        <dbReference type="SAM" id="MobiDB-lite"/>
    </source>
</evidence>